<dbReference type="Gene3D" id="2.40.10.500">
    <property type="match status" value="1"/>
</dbReference>
<feature type="chain" id="PRO_5012986397" description="NHL repeat containing protein" evidence="1">
    <location>
        <begin position="36"/>
        <end position="695"/>
    </location>
</feature>
<dbReference type="PROSITE" id="PS51257">
    <property type="entry name" value="PROKAR_LIPOPROTEIN"/>
    <property type="match status" value="1"/>
</dbReference>
<dbReference type="AlphaFoldDB" id="A0A239DB31"/>
<reference evidence="2 3" key="1">
    <citation type="submission" date="2017-06" db="EMBL/GenBank/DDBJ databases">
        <authorList>
            <person name="Kim H.J."/>
            <person name="Triplett B.A."/>
        </authorList>
    </citation>
    <scope>NUCLEOTIDE SEQUENCE [LARGE SCALE GENOMIC DNA]</scope>
    <source>
        <strain evidence="2 3">DSM 18704</strain>
    </source>
</reference>
<gene>
    <name evidence="2" type="ORF">SAMN05421770_101379</name>
</gene>
<evidence type="ECO:0000313" key="2">
    <source>
        <dbReference type="EMBL" id="SNS29520.1"/>
    </source>
</evidence>
<evidence type="ECO:0008006" key="4">
    <source>
        <dbReference type="Google" id="ProtNLM"/>
    </source>
</evidence>
<dbReference type="InterPro" id="IPR011042">
    <property type="entry name" value="6-blade_b-propeller_TolB-like"/>
</dbReference>
<protein>
    <recommendedName>
        <fullName evidence="4">NHL repeat containing protein</fullName>
    </recommendedName>
</protein>
<dbReference type="Gene3D" id="2.120.10.30">
    <property type="entry name" value="TolB, C-terminal domain"/>
    <property type="match status" value="1"/>
</dbReference>
<dbReference type="OrthoDB" id="107658at2"/>
<dbReference type="RefSeq" id="WP_089406682.1">
    <property type="nucleotide sequence ID" value="NZ_FZOU01000001.1"/>
</dbReference>
<organism evidence="2 3">
    <name type="scientific">Granulicella rosea</name>
    <dbReference type="NCBI Taxonomy" id="474952"/>
    <lineage>
        <taxon>Bacteria</taxon>
        <taxon>Pseudomonadati</taxon>
        <taxon>Acidobacteriota</taxon>
        <taxon>Terriglobia</taxon>
        <taxon>Terriglobales</taxon>
        <taxon>Acidobacteriaceae</taxon>
        <taxon>Granulicella</taxon>
    </lineage>
</organism>
<dbReference type="Proteomes" id="UP000198356">
    <property type="component" value="Unassembled WGS sequence"/>
</dbReference>
<proteinExistence type="predicted"/>
<evidence type="ECO:0000313" key="3">
    <source>
        <dbReference type="Proteomes" id="UP000198356"/>
    </source>
</evidence>
<dbReference type="SUPFAM" id="SSF49464">
    <property type="entry name" value="Carboxypeptidase regulatory domain-like"/>
    <property type="match status" value="1"/>
</dbReference>
<sequence length="695" mass="69052">MSAFISRVNTLSSTLRPATLALAALALLTTGCANFNDAVTGTTSATQAASLSGNVHGGRQPVVGATVSVWAAGNTGYGSAATKLASTTTDSNGNFSFAPGSGNSYACPASNSGTASQLIYLTSTGGQPTTGITNSAASFLLALGDCSTVLSTQPFVNINEVTTIGSMFALQQFFSPTTEAIGTSATNLQGLKNAFATVNNLVNINTGTANTSLTVTGPVTGYATNPSVTITPESSKINTLADTLAACVNTNGSTAPFSGSATACGTLFSGVNSTAATDTLQAAYYLATNPTSTVSGTSNIASIYALATATSPYQPTLTAAPTDWTIGVSYGTNSTSTAGTYFLYGPEYLAIDSVGDVWVANYFSGSVGAGNSLSELSPTGAPVNQVLTSSLIGPSSIAIDKSNNVYVSNYGVAATLGTTVAEYTAGGATNTFTVSGGPQSVSLDGQDNLFVVSPSYKGAGTVQEIPAGSATGTTATTLATGLVTDFSAVGVDGNYNLWISGGGPGTTMPYNVVYQLPYTAGTTNYPTTAISTTAGGITEPEAIAIDGSNNLITANYSKSTLSAVTGSTTIVAATNSPYTTTNLTKPEALAVDGAGNIWASQAASGGGATFEYSSIANGGGALSPAAGFVHYTGESYGIAIDGSGNVWIGNYTAKPTASVQGYITEIVGAAAPVLTPIAAGLPSTPGGTNKLGSRP</sequence>
<keyword evidence="3" id="KW-1185">Reference proteome</keyword>
<name>A0A239DB31_9BACT</name>
<evidence type="ECO:0000256" key="1">
    <source>
        <dbReference type="SAM" id="SignalP"/>
    </source>
</evidence>
<dbReference type="EMBL" id="FZOU01000001">
    <property type="protein sequence ID" value="SNS29520.1"/>
    <property type="molecule type" value="Genomic_DNA"/>
</dbReference>
<feature type="signal peptide" evidence="1">
    <location>
        <begin position="1"/>
        <end position="35"/>
    </location>
</feature>
<keyword evidence="1" id="KW-0732">Signal</keyword>
<dbReference type="InterPro" id="IPR008969">
    <property type="entry name" value="CarboxyPept-like_regulatory"/>
</dbReference>
<accession>A0A239DB31</accession>
<dbReference type="SUPFAM" id="SSF63829">
    <property type="entry name" value="Calcium-dependent phosphotriesterase"/>
    <property type="match status" value="1"/>
</dbReference>